<name>A0A382Z1K9_9ZZZZ</name>
<organism evidence="1">
    <name type="scientific">marine metagenome</name>
    <dbReference type="NCBI Taxonomy" id="408172"/>
    <lineage>
        <taxon>unclassified sequences</taxon>
        <taxon>metagenomes</taxon>
        <taxon>ecological metagenomes</taxon>
    </lineage>
</organism>
<proteinExistence type="predicted"/>
<dbReference type="EMBL" id="UINC01180256">
    <property type="protein sequence ID" value="SVD89356.1"/>
    <property type="molecule type" value="Genomic_DNA"/>
</dbReference>
<gene>
    <name evidence="1" type="ORF">METZ01_LOCUS442210</name>
</gene>
<evidence type="ECO:0008006" key="2">
    <source>
        <dbReference type="Google" id="ProtNLM"/>
    </source>
</evidence>
<evidence type="ECO:0000313" key="1">
    <source>
        <dbReference type="EMBL" id="SVD89356.1"/>
    </source>
</evidence>
<protein>
    <recommendedName>
        <fullName evidence="2">EamA domain-containing protein</fullName>
    </recommendedName>
</protein>
<feature type="non-terminal residue" evidence="1">
    <location>
        <position position="1"/>
    </location>
</feature>
<accession>A0A382Z1K9</accession>
<dbReference type="AlphaFoldDB" id="A0A382Z1K9"/>
<reference evidence="1" key="1">
    <citation type="submission" date="2018-05" db="EMBL/GenBank/DDBJ databases">
        <authorList>
            <person name="Lanie J.A."/>
            <person name="Ng W.-L."/>
            <person name="Kazmierczak K.M."/>
            <person name="Andrzejewski T.M."/>
            <person name="Davidsen T.M."/>
            <person name="Wayne K.J."/>
            <person name="Tettelin H."/>
            <person name="Glass J.I."/>
            <person name="Rusch D."/>
            <person name="Podicherti R."/>
            <person name="Tsui H.-C.T."/>
            <person name="Winkler M.E."/>
        </authorList>
    </citation>
    <scope>NUCLEOTIDE SEQUENCE</scope>
</reference>
<sequence>RELAILIGVVLAIVVLKERVTRGRATGAMAIGLGSLFVAIAP</sequence>